<evidence type="ECO:0000256" key="1">
    <source>
        <dbReference type="SAM" id="Phobius"/>
    </source>
</evidence>
<dbReference type="Proteomes" id="UP001174677">
    <property type="component" value="Chromosome 6"/>
</dbReference>
<dbReference type="PANTHER" id="PTHR31170">
    <property type="entry name" value="BNAC04G53230D PROTEIN"/>
    <property type="match status" value="1"/>
</dbReference>
<reference evidence="2" key="1">
    <citation type="journal article" date="2023" name="Plant Biotechnol. J.">
        <title>Chromosome-level wild Hevea brasiliensis genome provides new tools for genomic-assisted breeding and valuable loci to elevate rubber yield.</title>
        <authorList>
            <person name="Cheng H."/>
            <person name="Song X."/>
            <person name="Hu Y."/>
            <person name="Wu T."/>
            <person name="Yang Q."/>
            <person name="An Z."/>
            <person name="Feng S."/>
            <person name="Deng Z."/>
            <person name="Wu W."/>
            <person name="Zeng X."/>
            <person name="Tu M."/>
            <person name="Wang X."/>
            <person name="Huang H."/>
        </authorList>
    </citation>
    <scope>NUCLEOTIDE SEQUENCE</scope>
    <source>
        <strain evidence="2">MT/VB/25A 57/8</strain>
    </source>
</reference>
<keyword evidence="1" id="KW-0812">Transmembrane</keyword>
<accession>A0ABQ9MCW8</accession>
<evidence type="ECO:0000313" key="2">
    <source>
        <dbReference type="EMBL" id="KAJ9177971.1"/>
    </source>
</evidence>
<dbReference type="Pfam" id="PF03140">
    <property type="entry name" value="DUF247"/>
    <property type="match status" value="1"/>
</dbReference>
<name>A0ABQ9MCW8_HEVBR</name>
<protein>
    <submittedName>
        <fullName evidence="2">Uncharacterized protein</fullName>
    </submittedName>
</protein>
<dbReference type="PANTHER" id="PTHR31170:SF21">
    <property type="match status" value="1"/>
</dbReference>
<organism evidence="2 3">
    <name type="scientific">Hevea brasiliensis</name>
    <name type="common">Para rubber tree</name>
    <name type="synonym">Siphonia brasiliensis</name>
    <dbReference type="NCBI Taxonomy" id="3981"/>
    <lineage>
        <taxon>Eukaryota</taxon>
        <taxon>Viridiplantae</taxon>
        <taxon>Streptophyta</taxon>
        <taxon>Embryophyta</taxon>
        <taxon>Tracheophyta</taxon>
        <taxon>Spermatophyta</taxon>
        <taxon>Magnoliopsida</taxon>
        <taxon>eudicotyledons</taxon>
        <taxon>Gunneridae</taxon>
        <taxon>Pentapetalae</taxon>
        <taxon>rosids</taxon>
        <taxon>fabids</taxon>
        <taxon>Malpighiales</taxon>
        <taxon>Euphorbiaceae</taxon>
        <taxon>Crotonoideae</taxon>
        <taxon>Micrandreae</taxon>
        <taxon>Hevea</taxon>
    </lineage>
</organism>
<proteinExistence type="predicted"/>
<sequence length="495" mass="57541">MQDRNTENLRELAHGGQESMERINNKNRKTGAFGEVRSRWKYRNENEEMTGAFVQSGVFRPLSLNIEEFSCDDIEVGNQNQGSTSGVPKLPSCCSIFRVPRSLMEIHPKAFQPQIVSIGPYHHGREHLQMIQQQKLQYLHAILARTQGVDFDDFCKSIANEQKAMRECYSESTDKYSDHDFIEMLVLDGCFIIELFLIVEKLVEPDLNDPIFNQPWILYSIMRDLLRLENQIPFFVLQTLFELSKSTLREVPSLTELILRFFHYIIRRPDEIRDKHKNQLDGEHLLHLFRSSFIPSSKLVPTGRKDLLQLIQPVEKLRVAGIEFKQPVETAESFLDIKFRRDHGVLEIPHLAIDDSISSLILNCVALEQCYKHCSTHFTSYVIFMGCLINTPVDAGYLRDHRIIENFFGTDTEVVKFFNEVGKDICFDIRQSYLAKLFEDVNDHYRNVWHVRWAGFKHAYFDSPWTFISAIAALILLILTFIQAFFAVYGYVNPP</sequence>
<evidence type="ECO:0000313" key="3">
    <source>
        <dbReference type="Proteomes" id="UP001174677"/>
    </source>
</evidence>
<keyword evidence="1" id="KW-1133">Transmembrane helix</keyword>
<comment type="caution">
    <text evidence="2">The sequence shown here is derived from an EMBL/GenBank/DDBJ whole genome shotgun (WGS) entry which is preliminary data.</text>
</comment>
<keyword evidence="3" id="KW-1185">Reference proteome</keyword>
<gene>
    <name evidence="2" type="ORF">P3X46_009893</name>
</gene>
<dbReference type="InterPro" id="IPR004158">
    <property type="entry name" value="DUF247_pln"/>
</dbReference>
<dbReference type="EMBL" id="JARPOI010000006">
    <property type="protein sequence ID" value="KAJ9177970.1"/>
    <property type="molecule type" value="Genomic_DNA"/>
</dbReference>
<dbReference type="EMBL" id="JARPOI010000006">
    <property type="protein sequence ID" value="KAJ9177971.1"/>
    <property type="molecule type" value="Genomic_DNA"/>
</dbReference>
<feature type="transmembrane region" description="Helical" evidence="1">
    <location>
        <begin position="465"/>
        <end position="492"/>
    </location>
</feature>
<keyword evidence="1" id="KW-0472">Membrane</keyword>